<dbReference type="InterPro" id="IPR040141">
    <property type="entry name" value="ZPR1"/>
</dbReference>
<accession>A0A9W8DVF4</accession>
<dbReference type="SMART" id="SM00709">
    <property type="entry name" value="Zpr1"/>
    <property type="match status" value="2"/>
</dbReference>
<evidence type="ECO:0000259" key="10">
    <source>
        <dbReference type="SMART" id="SM00709"/>
    </source>
</evidence>
<evidence type="ECO:0000256" key="3">
    <source>
        <dbReference type="ARBA" id="ARBA00022723"/>
    </source>
</evidence>
<dbReference type="EMBL" id="JANBPT010000107">
    <property type="protein sequence ID" value="KAJ1927667.1"/>
    <property type="molecule type" value="Genomic_DNA"/>
</dbReference>
<dbReference type="Proteomes" id="UP001150569">
    <property type="component" value="Unassembled WGS sequence"/>
</dbReference>
<keyword evidence="12" id="KW-1185">Reference proteome</keyword>
<dbReference type="Gene3D" id="2.60.120.1040">
    <property type="entry name" value="ZPR1, A/B domain"/>
    <property type="match status" value="2"/>
</dbReference>
<feature type="compositionally biased region" description="Acidic residues" evidence="9">
    <location>
        <begin position="208"/>
        <end position="221"/>
    </location>
</feature>
<feature type="compositionally biased region" description="Basic and acidic residues" evidence="9">
    <location>
        <begin position="456"/>
        <end position="476"/>
    </location>
</feature>
<comment type="function">
    <text evidence="8">Acts as a protein folding chaperone for elongation factor 1-alpha.</text>
</comment>
<dbReference type="FunFam" id="2.20.25.420:FF:000001">
    <property type="entry name" value="Zinc finger protein ZPR1"/>
    <property type="match status" value="1"/>
</dbReference>
<comment type="caution">
    <text evidence="11">The sequence shown here is derived from an EMBL/GenBank/DDBJ whole genome shotgun (WGS) entry which is preliminary data.</text>
</comment>
<name>A0A9W8DVF4_9FUNG</name>
<feature type="region of interest" description="Disordered" evidence="9">
    <location>
        <begin position="207"/>
        <end position="240"/>
    </location>
</feature>
<evidence type="ECO:0000256" key="1">
    <source>
        <dbReference type="ARBA" id="ARBA00004123"/>
    </source>
</evidence>
<dbReference type="NCBIfam" id="TIGR00310">
    <property type="entry name" value="ZPR1_znf"/>
    <property type="match status" value="2"/>
</dbReference>
<dbReference type="Pfam" id="PF03367">
    <property type="entry name" value="Zn_ribbon_ZPR1"/>
    <property type="match status" value="2"/>
</dbReference>
<dbReference type="AlphaFoldDB" id="A0A9W8DVF4"/>
<keyword evidence="7" id="KW-0539">Nucleus</keyword>
<evidence type="ECO:0000256" key="9">
    <source>
        <dbReference type="SAM" id="MobiDB-lite"/>
    </source>
</evidence>
<evidence type="ECO:0000256" key="8">
    <source>
        <dbReference type="ARBA" id="ARBA00054139"/>
    </source>
</evidence>
<dbReference type="InterPro" id="IPR042452">
    <property type="entry name" value="ZPR1_Znf1/2"/>
</dbReference>
<comment type="subcellular location">
    <subcellularLocation>
        <location evidence="1">Nucleus</location>
    </subcellularLocation>
</comment>
<dbReference type="InterPro" id="IPR004457">
    <property type="entry name" value="Znf_ZPR1"/>
</dbReference>
<feature type="region of interest" description="Disordered" evidence="9">
    <location>
        <begin position="450"/>
        <end position="476"/>
    </location>
</feature>
<dbReference type="GO" id="GO:0008270">
    <property type="term" value="F:zinc ion binding"/>
    <property type="evidence" value="ECO:0007669"/>
    <property type="project" value="UniProtKB-KW"/>
</dbReference>
<feature type="domain" description="Zinc finger ZPR1-type" evidence="10">
    <location>
        <begin position="255"/>
        <end position="417"/>
    </location>
</feature>
<evidence type="ECO:0000313" key="12">
    <source>
        <dbReference type="Proteomes" id="UP001150569"/>
    </source>
</evidence>
<dbReference type="GO" id="GO:0005634">
    <property type="term" value="C:nucleus"/>
    <property type="evidence" value="ECO:0007669"/>
    <property type="project" value="UniProtKB-SubCell"/>
</dbReference>
<keyword evidence="6" id="KW-0862">Zinc</keyword>
<dbReference type="InterPro" id="IPR042451">
    <property type="entry name" value="ZPR1_A/B_dom"/>
</dbReference>
<evidence type="ECO:0000256" key="6">
    <source>
        <dbReference type="ARBA" id="ARBA00022833"/>
    </source>
</evidence>
<evidence type="ECO:0000313" key="11">
    <source>
        <dbReference type="EMBL" id="KAJ1927667.1"/>
    </source>
</evidence>
<dbReference type="InterPro" id="IPR056180">
    <property type="entry name" value="ZPR1_jr_dom"/>
</dbReference>
<dbReference type="PANTHER" id="PTHR10876">
    <property type="entry name" value="ZINC FINGER PROTEIN ZPR1"/>
    <property type="match status" value="1"/>
</dbReference>
<organism evidence="11 12">
    <name type="scientific">Tieghemiomyces parasiticus</name>
    <dbReference type="NCBI Taxonomy" id="78921"/>
    <lineage>
        <taxon>Eukaryota</taxon>
        <taxon>Fungi</taxon>
        <taxon>Fungi incertae sedis</taxon>
        <taxon>Zoopagomycota</taxon>
        <taxon>Kickxellomycotina</taxon>
        <taxon>Dimargaritomycetes</taxon>
        <taxon>Dimargaritales</taxon>
        <taxon>Dimargaritaceae</taxon>
        <taxon>Tieghemiomyces</taxon>
    </lineage>
</organism>
<evidence type="ECO:0000256" key="5">
    <source>
        <dbReference type="ARBA" id="ARBA00022771"/>
    </source>
</evidence>
<proteinExistence type="inferred from homology"/>
<sequence>MAENEPLYVDIGDSSKPAEIESYCMSCGENGTTRILLTKVPHFREIILMAFECPHCGLKNNEVRSGGAIAEKGVRFECKVETAADLDRQLVKSDSALIVFKELDLEIPAKNGSLTTVEGIVSHAREDLAAQQPVRKAMDPAVYARIEEIIDTLRSYVEDGRPFTIVVDDPAGNSYIENLKFPADDPQLLITHYERSKQDNINLALAAADDDDGANNDDDNAKEEGDKEKEAKLHTGTKTQDADVVAPDEVITFPANCSSCNAPSETRMHMISIPHFKNVIIMSTACDHCGYKSNEVKSGGAISERGRRITLKLEDAEDLSRDILKSETCGLQIPEIDLELHSGTLGGRFTTVEGILTQVKNELNLNAGPFMAGDSSTGDRREKFKGFLGRLDDVIEGRIRPCTLILDDPLANSHLQNLYAPDPDPNMTIEDYDRTWDQNEDLGLNDVVLEGYEEAEQAKQKKEREEADKQNNAETA</sequence>
<dbReference type="FunFam" id="2.60.120.1040:FF:000001">
    <property type="entry name" value="Zinc finger protein ZPR1"/>
    <property type="match status" value="1"/>
</dbReference>
<dbReference type="PANTHER" id="PTHR10876:SF0">
    <property type="entry name" value="ZINC FINGER PROTEIN ZPR1"/>
    <property type="match status" value="1"/>
</dbReference>
<evidence type="ECO:0000256" key="7">
    <source>
        <dbReference type="ARBA" id="ARBA00023242"/>
    </source>
</evidence>
<dbReference type="Gene3D" id="2.20.25.420">
    <property type="entry name" value="ZPR1, zinc finger domain"/>
    <property type="match status" value="2"/>
</dbReference>
<keyword evidence="4" id="KW-0677">Repeat</keyword>
<dbReference type="OrthoDB" id="308464at2759"/>
<protein>
    <submittedName>
        <fullName evidence="11">Nucleolar zinc-finger protein</fullName>
    </submittedName>
</protein>
<dbReference type="Pfam" id="PF22794">
    <property type="entry name" value="jr-ZPR1"/>
    <property type="match status" value="2"/>
</dbReference>
<comment type="similarity">
    <text evidence="2">Belongs to the ZPR1 family.</text>
</comment>
<evidence type="ECO:0000256" key="4">
    <source>
        <dbReference type="ARBA" id="ARBA00022737"/>
    </source>
</evidence>
<dbReference type="FunFam" id="2.20.25.420:FF:000002">
    <property type="entry name" value="Zinc finger protein ZPR1"/>
    <property type="match status" value="1"/>
</dbReference>
<feature type="domain" description="Zinc finger ZPR1-type" evidence="10">
    <location>
        <begin position="22"/>
        <end position="178"/>
    </location>
</feature>
<dbReference type="FunFam" id="2.60.120.1040:FF:000003">
    <property type="entry name" value="Zinc finger protein zpr1"/>
    <property type="match status" value="1"/>
</dbReference>
<gene>
    <name evidence="11" type="primary">ZPR1_1</name>
    <name evidence="11" type="ORF">IWQ60_002723</name>
</gene>
<keyword evidence="3" id="KW-0479">Metal-binding</keyword>
<feature type="compositionally biased region" description="Basic and acidic residues" evidence="9">
    <location>
        <begin position="222"/>
        <end position="233"/>
    </location>
</feature>
<reference evidence="11" key="1">
    <citation type="submission" date="2022-07" db="EMBL/GenBank/DDBJ databases">
        <title>Phylogenomic reconstructions and comparative analyses of Kickxellomycotina fungi.</title>
        <authorList>
            <person name="Reynolds N.K."/>
            <person name="Stajich J.E."/>
            <person name="Barry K."/>
            <person name="Grigoriev I.V."/>
            <person name="Crous P."/>
            <person name="Smith M.E."/>
        </authorList>
    </citation>
    <scope>NUCLEOTIDE SEQUENCE</scope>
    <source>
        <strain evidence="11">RSA 861</strain>
    </source>
</reference>
<evidence type="ECO:0000256" key="2">
    <source>
        <dbReference type="ARBA" id="ARBA00008354"/>
    </source>
</evidence>
<keyword evidence="5 11" id="KW-0863">Zinc-finger</keyword>